<name>A0A7Y6NEZ0_9GAMM</name>
<reference evidence="2 5" key="2">
    <citation type="submission" date="2024-04" db="EMBL/GenBank/DDBJ databases">
        <authorList>
            <person name="Suleimanova A.D."/>
            <person name="Pudova D.S."/>
            <person name="Shagimardanova E.I."/>
            <person name="Sharipova M.R."/>
        </authorList>
    </citation>
    <scope>NUCLEOTIDE SEQUENCE [LARGE SCALE GENOMIC DNA]</scope>
    <source>
        <strain evidence="2 5">3.1</strain>
    </source>
</reference>
<keyword evidence="5" id="KW-1185">Reference proteome</keyword>
<dbReference type="Proteomes" id="UP001468095">
    <property type="component" value="Unassembled WGS sequence"/>
</dbReference>
<comment type="caution">
    <text evidence="3">The sequence shown here is derived from an EMBL/GenBank/DDBJ whole genome shotgun (WGS) entry which is preliminary data.</text>
</comment>
<proteinExistence type="predicted"/>
<reference evidence="3 4" key="1">
    <citation type="submission" date="2020-05" db="EMBL/GenBank/DDBJ databases">
        <title>Whole Genome Sequences of Enterobacteriales Associated with the International Space Station.</title>
        <authorList>
            <person name="Bharadwaj A."/>
            <person name="Daudu R."/>
            <person name="Singh N."/>
            <person name="Wood J."/>
            <person name="Debieu M."/>
            <person name="Mason C."/>
            <person name="Wang C."/>
            <person name="Venkateswaran K."/>
        </authorList>
    </citation>
    <scope>NUCLEOTIDE SEQUENCE [LARGE SCALE GENOMIC DNA]</scope>
    <source>
        <strain evidence="3 4">IF5SW-B1</strain>
    </source>
</reference>
<dbReference type="EMBL" id="JBCGBG010000001">
    <property type="protein sequence ID" value="MEL7695508.1"/>
    <property type="molecule type" value="Genomic_DNA"/>
</dbReference>
<gene>
    <name evidence="2" type="ORF">AABB92_07495</name>
    <name evidence="3" type="ORF">HU668_12345</name>
</gene>
<evidence type="ECO:0000256" key="1">
    <source>
        <dbReference type="SAM" id="SignalP"/>
    </source>
</evidence>
<feature type="signal peptide" evidence="1">
    <location>
        <begin position="1"/>
        <end position="20"/>
    </location>
</feature>
<evidence type="ECO:0000313" key="5">
    <source>
        <dbReference type="Proteomes" id="UP001468095"/>
    </source>
</evidence>
<evidence type="ECO:0000313" key="3">
    <source>
        <dbReference type="EMBL" id="NUY97241.1"/>
    </source>
</evidence>
<dbReference type="Pfam" id="PF11659">
    <property type="entry name" value="DUF3261"/>
    <property type="match status" value="1"/>
</dbReference>
<dbReference type="GeneID" id="57345863"/>
<dbReference type="Proteomes" id="UP000566985">
    <property type="component" value="Unassembled WGS sequence"/>
</dbReference>
<accession>A0A7Y6NEZ0</accession>
<dbReference type="RefSeq" id="WP_031376529.1">
    <property type="nucleotide sequence ID" value="NZ_CAUQFK010000053.1"/>
</dbReference>
<evidence type="ECO:0000313" key="4">
    <source>
        <dbReference type="Proteomes" id="UP000566985"/>
    </source>
</evidence>
<evidence type="ECO:0000313" key="2">
    <source>
        <dbReference type="EMBL" id="MEL7695508.1"/>
    </source>
</evidence>
<sequence length="190" mass="21268">MMRAALILLTSLLLTACAQQAPDNSRPTAWLKPGVQITLPPPGIQPAFQQQQLLTGQVKGRSQSLLVLLSADQQQIKLAGLSSVGIRLFSLRYDGQGIHTEQLMPLPQLPPASQVLADIMLSYWPIEAWRKQLPPGWTLQDQPLKRQLRDADNQLVTEIDYLQRGNQRQPIAIQQHAFGYLIRIQHLDAS</sequence>
<dbReference type="EMBL" id="JABWPM010000012">
    <property type="protein sequence ID" value="NUY97241.1"/>
    <property type="molecule type" value="Genomic_DNA"/>
</dbReference>
<dbReference type="AlphaFoldDB" id="A0A7Y6NEZ0"/>
<organism evidence="3 4">
    <name type="scientific">Pantoea brenneri</name>
    <dbReference type="NCBI Taxonomy" id="472694"/>
    <lineage>
        <taxon>Bacteria</taxon>
        <taxon>Pseudomonadati</taxon>
        <taxon>Pseudomonadota</taxon>
        <taxon>Gammaproteobacteria</taxon>
        <taxon>Enterobacterales</taxon>
        <taxon>Erwiniaceae</taxon>
        <taxon>Pantoea</taxon>
    </lineage>
</organism>
<keyword evidence="1" id="KW-0732">Signal</keyword>
<protein>
    <submittedName>
        <fullName evidence="3">DUF3261 domain-containing protein</fullName>
    </submittedName>
</protein>
<feature type="chain" id="PRO_5031149494" evidence="1">
    <location>
        <begin position="21"/>
        <end position="190"/>
    </location>
</feature>
<dbReference type="PROSITE" id="PS51257">
    <property type="entry name" value="PROKAR_LIPOPROTEIN"/>
    <property type="match status" value="1"/>
</dbReference>
<dbReference type="InterPro" id="IPR021675">
    <property type="entry name" value="DUF3261"/>
</dbReference>